<reference evidence="2" key="1">
    <citation type="submission" date="2022-09" db="EMBL/GenBank/DDBJ databases">
        <title>Fusarium specimens isolated from Avocado Roots.</title>
        <authorList>
            <person name="Stajich J."/>
            <person name="Roper C."/>
            <person name="Heimlech-Rivalta G."/>
        </authorList>
    </citation>
    <scope>NUCLEOTIDE SEQUENCE</scope>
    <source>
        <strain evidence="2">CF00136</strain>
    </source>
</reference>
<dbReference type="Pfam" id="PF18566">
    <property type="entry name" value="Ldi"/>
    <property type="match status" value="1"/>
</dbReference>
<dbReference type="OrthoDB" id="9979195at2759"/>
<keyword evidence="3" id="KW-1185">Reference proteome</keyword>
<gene>
    <name evidence="2" type="ORF">NW762_003153</name>
</gene>
<dbReference type="EMBL" id="JAOQAZ010000004">
    <property type="protein sequence ID" value="KAJ4267055.1"/>
    <property type="molecule type" value="Genomic_DNA"/>
</dbReference>
<dbReference type="InterPro" id="IPR041411">
    <property type="entry name" value="Ldi"/>
</dbReference>
<name>A0A9W8S899_9HYPO</name>
<evidence type="ECO:0000313" key="2">
    <source>
        <dbReference type="EMBL" id="KAJ4267055.1"/>
    </source>
</evidence>
<accession>A0A9W8S899</accession>
<evidence type="ECO:0000259" key="1">
    <source>
        <dbReference type="Pfam" id="PF18566"/>
    </source>
</evidence>
<comment type="caution">
    <text evidence="2">The sequence shown here is derived from an EMBL/GenBank/DDBJ whole genome shotgun (WGS) entry which is preliminary data.</text>
</comment>
<feature type="domain" description="Linalool dehydratase/isomerase" evidence="1">
    <location>
        <begin position="45"/>
        <end position="93"/>
    </location>
</feature>
<organism evidence="2 3">
    <name type="scientific">Fusarium torreyae</name>
    <dbReference type="NCBI Taxonomy" id="1237075"/>
    <lineage>
        <taxon>Eukaryota</taxon>
        <taxon>Fungi</taxon>
        <taxon>Dikarya</taxon>
        <taxon>Ascomycota</taxon>
        <taxon>Pezizomycotina</taxon>
        <taxon>Sordariomycetes</taxon>
        <taxon>Hypocreomycetidae</taxon>
        <taxon>Hypocreales</taxon>
        <taxon>Nectriaceae</taxon>
        <taxon>Fusarium</taxon>
    </lineage>
</organism>
<evidence type="ECO:0000313" key="3">
    <source>
        <dbReference type="Proteomes" id="UP001152049"/>
    </source>
</evidence>
<protein>
    <recommendedName>
        <fullName evidence="1">Linalool dehydratase/isomerase domain-containing protein</fullName>
    </recommendedName>
</protein>
<dbReference type="Proteomes" id="UP001152049">
    <property type="component" value="Unassembled WGS sequence"/>
</dbReference>
<proteinExistence type="predicted"/>
<dbReference type="AlphaFoldDB" id="A0A9W8S899"/>
<sequence>MSLVRMEGADPGAPSTVACALEKVKADINDEPQGLMKIEYLRFRYKPTTFGHMAQWFCEVVDETDLKKLLRHADQCMGPYWKDGCLYYRREDEGWDDDGNYIHVEAYTGNASIRYARLNVQHRQKKKCDHPWTPQQIENRPLIDGIGLEDNVDPEGCLG</sequence>